<feature type="domain" description="Peptidase C39" evidence="1">
    <location>
        <begin position="32"/>
        <end position="89"/>
    </location>
</feature>
<dbReference type="Proteomes" id="UP001161064">
    <property type="component" value="Unassembled WGS sequence"/>
</dbReference>
<reference evidence="2" key="1">
    <citation type="submission" date="2021-05" db="EMBL/GenBank/DDBJ databases">
        <authorList>
            <person name="Tanabe Y."/>
        </authorList>
    </citation>
    <scope>NUCLEOTIDE SEQUENCE</scope>
    <source>
        <strain evidence="2">BOTRYCO-1</strain>
    </source>
</reference>
<accession>A0ABQ4PVS3</accession>
<reference evidence="2" key="2">
    <citation type="journal article" date="2023" name="ISME Commun">
        <title>Characterization of a bloom-associated alphaproteobacterial lineage, 'Candidatus Phycosocius': insights into freshwater algal-bacterial interactions.</title>
        <authorList>
            <person name="Tanabe Y."/>
            <person name="Yamaguchi H."/>
            <person name="Yoshida M."/>
            <person name="Kai A."/>
            <person name="Okazaki Y."/>
        </authorList>
    </citation>
    <scope>NUCLEOTIDE SEQUENCE</scope>
    <source>
        <strain evidence="2">BOTRYCO-1</strain>
    </source>
</reference>
<proteinExistence type="predicted"/>
<dbReference type="RefSeq" id="WP_284359862.1">
    <property type="nucleotide sequence ID" value="NZ_BPFZ01000006.1"/>
</dbReference>
<evidence type="ECO:0000313" key="2">
    <source>
        <dbReference type="EMBL" id="GIU67103.1"/>
    </source>
</evidence>
<comment type="caution">
    <text evidence="2">The sequence shown here is derived from an EMBL/GenBank/DDBJ whole genome shotgun (WGS) entry which is preliminary data.</text>
</comment>
<evidence type="ECO:0000259" key="1">
    <source>
        <dbReference type="Pfam" id="PF03412"/>
    </source>
</evidence>
<gene>
    <name evidence="2" type="ORF">PsB1_1257</name>
</gene>
<evidence type="ECO:0000313" key="3">
    <source>
        <dbReference type="Proteomes" id="UP001161064"/>
    </source>
</evidence>
<sequence>MVLADPQGENLNQSPQDDSRTWLTRLFHSDKLPMMLQAEAAECGLACLAMVAAAHGQRHTLSDLRRKFSASLKGTTLKSVMDMADGLGMVGRP</sequence>
<organism evidence="2 3">
    <name type="scientific">Candidatus Phycosocius spiralis</name>
    <dbReference type="NCBI Taxonomy" id="2815099"/>
    <lineage>
        <taxon>Bacteria</taxon>
        <taxon>Pseudomonadati</taxon>
        <taxon>Pseudomonadota</taxon>
        <taxon>Alphaproteobacteria</taxon>
        <taxon>Caulobacterales</taxon>
        <taxon>Caulobacterales incertae sedis</taxon>
        <taxon>Candidatus Phycosocius</taxon>
    </lineage>
</organism>
<keyword evidence="3" id="KW-1185">Reference proteome</keyword>
<name>A0ABQ4PVS3_9PROT</name>
<dbReference type="EMBL" id="BPFZ01000006">
    <property type="protein sequence ID" value="GIU67103.1"/>
    <property type="molecule type" value="Genomic_DNA"/>
</dbReference>
<dbReference type="Gene3D" id="3.90.70.10">
    <property type="entry name" value="Cysteine proteinases"/>
    <property type="match status" value="1"/>
</dbReference>
<dbReference type="InterPro" id="IPR005074">
    <property type="entry name" value="Peptidase_C39"/>
</dbReference>
<protein>
    <recommendedName>
        <fullName evidence="1">Peptidase C39 domain-containing protein</fullName>
    </recommendedName>
</protein>
<dbReference type="Pfam" id="PF03412">
    <property type="entry name" value="Peptidase_C39"/>
    <property type="match status" value="1"/>
</dbReference>